<gene>
    <name evidence="1" type="ORF">NEIFLAOT_00541</name>
</gene>
<dbReference type="Proteomes" id="UP000004457">
    <property type="component" value="Unassembled WGS sequence"/>
</dbReference>
<proteinExistence type="predicted"/>
<evidence type="ECO:0000313" key="2">
    <source>
        <dbReference type="Proteomes" id="UP000004457"/>
    </source>
</evidence>
<organism evidence="1 2">
    <name type="scientific">Neisseria flavescens NRL30031/H210</name>
    <dbReference type="NCBI Taxonomy" id="546264"/>
    <lineage>
        <taxon>Bacteria</taxon>
        <taxon>Pseudomonadati</taxon>
        <taxon>Pseudomonadota</taxon>
        <taxon>Betaproteobacteria</taxon>
        <taxon>Neisseriales</taxon>
        <taxon>Neisseriaceae</taxon>
        <taxon>Neisseria</taxon>
    </lineage>
</organism>
<dbReference type="AlphaFoldDB" id="C0EKT8"/>
<comment type="caution">
    <text evidence="1">The sequence shown here is derived from an EMBL/GenBank/DDBJ whole genome shotgun (WGS) entry which is preliminary data.</text>
</comment>
<sequence length="59" mass="6892">MPPSRHHRETIRFEKSSSHPQNVQTAYYTRLKPQLWQSCLPLPLKLVSAGFVYPKKALE</sequence>
<name>C0EKT8_NEIFL</name>
<accession>C0EKT8</accession>
<protein>
    <submittedName>
        <fullName evidence="1">Uncharacterized protein</fullName>
    </submittedName>
</protein>
<reference evidence="1 2" key="1">
    <citation type="submission" date="2009-01" db="EMBL/GenBank/DDBJ databases">
        <authorList>
            <person name="Fulton L."/>
            <person name="Clifton S."/>
            <person name="Chinwalla A.T."/>
            <person name="Mitreva M."/>
            <person name="Sodergren E."/>
            <person name="Weinstock G."/>
            <person name="Clifton S."/>
            <person name="Dooling D.J."/>
            <person name="Fulton B."/>
            <person name="Minx P."/>
            <person name="Pepin K.H."/>
            <person name="Johnson M."/>
            <person name="Bhonagiri V."/>
            <person name="Nash W.E."/>
            <person name="Mardis E.R."/>
            <person name="Wilson R.K."/>
        </authorList>
    </citation>
    <scope>NUCLEOTIDE SEQUENCE [LARGE SCALE GENOMIC DNA]</scope>
    <source>
        <strain evidence="1 2">NRL30031/H210</strain>
    </source>
</reference>
<dbReference type="EMBL" id="ACEN01000012">
    <property type="protein sequence ID" value="EEG34372.1"/>
    <property type="molecule type" value="Genomic_DNA"/>
</dbReference>
<keyword evidence="2" id="KW-1185">Reference proteome</keyword>
<evidence type="ECO:0000313" key="1">
    <source>
        <dbReference type="EMBL" id="EEG34372.1"/>
    </source>
</evidence>